<sequence>MSTSPCFNVQHTTRAVMEWQFDNATRILAKPDPKVSSITLMTRFDSRCAFFDVRIPLKLKGLDTTTDITLRACASSITSLDLVKNPIVPNEVEQEFESTALCLRFQLSCNLDILVPTLALEPPCPGRARSGLVLDAVREFTQATVFSIYIEARDAPSPELHSISDAISRGLFKPPPNRRYQLASMYAGLGAKVVQFPVESTIAPPAYDQTEPPPPPPPIEPKNDRKRPRQDTQTERVDDIGLIWAELQMLKKAKDEDSKRIEALERRTRN</sequence>
<dbReference type="Proteomes" id="UP000605986">
    <property type="component" value="Unassembled WGS sequence"/>
</dbReference>
<protein>
    <submittedName>
        <fullName evidence="2">Uncharacterized protein</fullName>
    </submittedName>
</protein>
<evidence type="ECO:0000313" key="3">
    <source>
        <dbReference type="Proteomes" id="UP000605986"/>
    </source>
</evidence>
<feature type="region of interest" description="Disordered" evidence="1">
    <location>
        <begin position="203"/>
        <end position="238"/>
    </location>
</feature>
<evidence type="ECO:0000256" key="1">
    <source>
        <dbReference type="SAM" id="MobiDB-lite"/>
    </source>
</evidence>
<proteinExistence type="predicted"/>
<evidence type="ECO:0000313" key="2">
    <source>
        <dbReference type="EMBL" id="KAF4426582.1"/>
    </source>
</evidence>
<accession>A0A8H4NEQ4</accession>
<name>A0A8H4NEQ4_9HYPO</name>
<feature type="compositionally biased region" description="Pro residues" evidence="1">
    <location>
        <begin position="211"/>
        <end position="220"/>
    </location>
</feature>
<reference evidence="2" key="1">
    <citation type="submission" date="2020-01" db="EMBL/GenBank/DDBJ databases">
        <title>Identification and distribution of gene clusters putatively required for synthesis of sphingolipid metabolism inhibitors in phylogenetically diverse species of the filamentous fungus Fusarium.</title>
        <authorList>
            <person name="Kim H.-S."/>
            <person name="Busman M."/>
            <person name="Brown D.W."/>
            <person name="Divon H."/>
            <person name="Uhlig S."/>
            <person name="Proctor R.H."/>
        </authorList>
    </citation>
    <scope>NUCLEOTIDE SEQUENCE</scope>
    <source>
        <strain evidence="2">NRRL 53441</strain>
    </source>
</reference>
<dbReference type="OrthoDB" id="5057046at2759"/>
<organism evidence="2 3">
    <name type="scientific">Fusarium austroafricanum</name>
    <dbReference type="NCBI Taxonomy" id="2364996"/>
    <lineage>
        <taxon>Eukaryota</taxon>
        <taxon>Fungi</taxon>
        <taxon>Dikarya</taxon>
        <taxon>Ascomycota</taxon>
        <taxon>Pezizomycotina</taxon>
        <taxon>Sordariomycetes</taxon>
        <taxon>Hypocreomycetidae</taxon>
        <taxon>Hypocreales</taxon>
        <taxon>Nectriaceae</taxon>
        <taxon>Fusarium</taxon>
        <taxon>Fusarium concolor species complex</taxon>
    </lineage>
</organism>
<comment type="caution">
    <text evidence="2">The sequence shown here is derived from an EMBL/GenBank/DDBJ whole genome shotgun (WGS) entry which is preliminary data.</text>
</comment>
<dbReference type="EMBL" id="JAADJG010001069">
    <property type="protein sequence ID" value="KAF4426582.1"/>
    <property type="molecule type" value="Genomic_DNA"/>
</dbReference>
<gene>
    <name evidence="2" type="ORF">F53441_14118</name>
</gene>
<feature type="compositionally biased region" description="Basic and acidic residues" evidence="1">
    <location>
        <begin position="229"/>
        <end position="238"/>
    </location>
</feature>
<keyword evidence="3" id="KW-1185">Reference proteome</keyword>
<dbReference type="AlphaFoldDB" id="A0A8H4NEQ4"/>